<evidence type="ECO:0000256" key="1">
    <source>
        <dbReference type="SAM" id="MobiDB-lite"/>
    </source>
</evidence>
<protein>
    <submittedName>
        <fullName evidence="2">Uncharacterized protein</fullName>
    </submittedName>
</protein>
<proteinExistence type="predicted"/>
<evidence type="ECO:0000313" key="2">
    <source>
        <dbReference type="EMBL" id="KWT64979.1"/>
    </source>
</evidence>
<accession>A0A125NTY8</accession>
<gene>
    <name evidence="2" type="ORF">APY04_3067</name>
</gene>
<reference evidence="2 3" key="1">
    <citation type="submission" date="2015-10" db="EMBL/GenBank/DDBJ databases">
        <title>Transcriptomic analysis of a linuron degrading triple-species bacterial consortium.</title>
        <authorList>
            <person name="Albers P."/>
        </authorList>
    </citation>
    <scope>NUCLEOTIDE SEQUENCE [LARGE SCALE GENOMIC DNA]</scope>
    <source>
        <strain evidence="2 3">WDL6</strain>
    </source>
</reference>
<evidence type="ECO:0000313" key="3">
    <source>
        <dbReference type="Proteomes" id="UP000059074"/>
    </source>
</evidence>
<organism evidence="2 3">
    <name type="scientific">Hyphomicrobium sulfonivorans</name>
    <dbReference type="NCBI Taxonomy" id="121290"/>
    <lineage>
        <taxon>Bacteria</taxon>
        <taxon>Pseudomonadati</taxon>
        <taxon>Pseudomonadota</taxon>
        <taxon>Alphaproteobacteria</taxon>
        <taxon>Hyphomicrobiales</taxon>
        <taxon>Hyphomicrobiaceae</taxon>
        <taxon>Hyphomicrobium</taxon>
    </lineage>
</organism>
<comment type="caution">
    <text evidence="2">The sequence shown here is derived from an EMBL/GenBank/DDBJ whole genome shotgun (WGS) entry which is preliminary data.</text>
</comment>
<feature type="region of interest" description="Disordered" evidence="1">
    <location>
        <begin position="1"/>
        <end position="37"/>
    </location>
</feature>
<dbReference type="Proteomes" id="UP000059074">
    <property type="component" value="Unassembled WGS sequence"/>
</dbReference>
<dbReference type="AlphaFoldDB" id="A0A125NTY8"/>
<keyword evidence="3" id="KW-1185">Reference proteome</keyword>
<dbReference type="EMBL" id="LMTR01000083">
    <property type="protein sequence ID" value="KWT64979.1"/>
    <property type="molecule type" value="Genomic_DNA"/>
</dbReference>
<sequence>MTRSVAAVLNTPQLSRANDRSRDDIGAAATTTRRAQP</sequence>
<name>A0A125NTY8_HYPSL</name>